<dbReference type="InterPro" id="IPR008775">
    <property type="entry name" value="Phytyl_CoA_dOase-like"/>
</dbReference>
<name>A0A6J4JVW4_9BACT</name>
<dbReference type="PANTHER" id="PTHR20883">
    <property type="entry name" value="PHYTANOYL-COA DIOXYGENASE DOMAIN CONTAINING 1"/>
    <property type="match status" value="1"/>
</dbReference>
<dbReference type="EMBL" id="CADCTO010000578">
    <property type="protein sequence ID" value="CAA9288601.1"/>
    <property type="molecule type" value="Genomic_DNA"/>
</dbReference>
<sequence>MTEPTIVLTEEQITAYHRDGFLAIPAITTPEEVEWLRGVYDRLFAQRAGREDGNQFDLGGTDEEGKEAALPQILDPKRYAPELAEGLFRVNALAVARQLLGPHAEARGEHAIFKPAGTGAPTPWHQDEAYWDPTLEYNSISIWIPLQEATLENGCMQFVPGSHRNEVLPHHSIGHDPRVHGLEVDAAETRGAVACPLPPGGATIHHNRTLHYAGPNTSSIPRRAYILGFGLASRKRDTPRRFPWNEIKQTARDARAREARVKSGAMGSM</sequence>
<dbReference type="AlphaFoldDB" id="A0A6J4JVW4"/>
<evidence type="ECO:0008006" key="2">
    <source>
        <dbReference type="Google" id="ProtNLM"/>
    </source>
</evidence>
<proteinExistence type="predicted"/>
<dbReference type="PANTHER" id="PTHR20883:SF46">
    <property type="entry name" value="PHYTANOYL-COA HYDROXYLASE"/>
    <property type="match status" value="1"/>
</dbReference>
<dbReference type="Gene3D" id="2.60.120.620">
    <property type="entry name" value="q2cbj1_9rhob like domain"/>
    <property type="match status" value="1"/>
</dbReference>
<organism evidence="1">
    <name type="scientific">uncultured Armatimonadetes bacterium</name>
    <dbReference type="NCBI Taxonomy" id="157466"/>
    <lineage>
        <taxon>Bacteria</taxon>
        <taxon>Bacillati</taxon>
        <taxon>Armatimonadota</taxon>
        <taxon>environmental samples</taxon>
    </lineage>
</organism>
<dbReference type="Pfam" id="PF05721">
    <property type="entry name" value="PhyH"/>
    <property type="match status" value="1"/>
</dbReference>
<protein>
    <recommendedName>
        <fullName evidence="2">Phytanoyl-CoA dioxygenase</fullName>
    </recommendedName>
</protein>
<accession>A0A6J4JVW4</accession>
<gene>
    <name evidence="1" type="ORF">AVDCRST_MAG63-4199</name>
</gene>
<dbReference type="GO" id="GO:0016706">
    <property type="term" value="F:2-oxoglutarate-dependent dioxygenase activity"/>
    <property type="evidence" value="ECO:0007669"/>
    <property type="project" value="UniProtKB-ARBA"/>
</dbReference>
<dbReference type="GO" id="GO:0005506">
    <property type="term" value="F:iron ion binding"/>
    <property type="evidence" value="ECO:0007669"/>
    <property type="project" value="UniProtKB-ARBA"/>
</dbReference>
<reference evidence="1" key="1">
    <citation type="submission" date="2020-02" db="EMBL/GenBank/DDBJ databases">
        <authorList>
            <person name="Meier V. D."/>
        </authorList>
    </citation>
    <scope>NUCLEOTIDE SEQUENCE</scope>
    <source>
        <strain evidence="1">AVDCRST_MAG63</strain>
    </source>
</reference>
<evidence type="ECO:0000313" key="1">
    <source>
        <dbReference type="EMBL" id="CAA9288601.1"/>
    </source>
</evidence>
<dbReference type="SUPFAM" id="SSF51197">
    <property type="entry name" value="Clavaminate synthase-like"/>
    <property type="match status" value="1"/>
</dbReference>